<dbReference type="Pfam" id="PF09250">
    <property type="entry name" value="Prim-Pol"/>
    <property type="match status" value="1"/>
</dbReference>
<proteinExistence type="predicted"/>
<evidence type="ECO:0000313" key="3">
    <source>
        <dbReference type="Proteomes" id="UP000223389"/>
    </source>
</evidence>
<dbReference type="Proteomes" id="UP000223389">
    <property type="component" value="Segment"/>
</dbReference>
<organism evidence="2 3">
    <name type="scientific">Shigella phage Sf11 SMD-2017</name>
    <dbReference type="NCBI Taxonomy" id="2282196"/>
    <lineage>
        <taxon>Viruses</taxon>
        <taxon>Duplodnaviria</taxon>
        <taxon>Heunggongvirae</taxon>
        <taxon>Uroviricota</taxon>
        <taxon>Caudoviricetes</taxon>
        <taxon>Cedarrivervirus</taxon>
        <taxon>Cedarrivervirus Sf11</taxon>
    </lineage>
</organism>
<gene>
    <name evidence="2" type="ORF">Sf11_gp2</name>
</gene>
<dbReference type="Pfam" id="PF08707">
    <property type="entry name" value="PriCT_2"/>
    <property type="match status" value="1"/>
</dbReference>
<feature type="domain" description="DNA primase/polymerase bifunctional N-terminal" evidence="1">
    <location>
        <begin position="5"/>
        <end position="177"/>
    </location>
</feature>
<dbReference type="EMBL" id="MF158038">
    <property type="protein sequence ID" value="ATE85649.1"/>
    <property type="molecule type" value="Genomic_DNA"/>
</dbReference>
<dbReference type="SUPFAM" id="SSF56747">
    <property type="entry name" value="Prim-pol domain"/>
    <property type="match status" value="1"/>
</dbReference>
<reference evidence="2 3" key="1">
    <citation type="submission" date="2017-05" db="EMBL/GenBank/DDBJ databases">
        <title>The isolation and characterization of 16 novel Shigella-infecting phages from the environment.</title>
        <authorList>
            <person name="Doore S.M."/>
            <person name="Schrad J.R."/>
            <person name="Dover J.A."/>
            <person name="Parent K.N."/>
        </authorList>
    </citation>
    <scope>NUCLEOTIDE SEQUENCE [LARGE SCALE GENOMIC DNA]</scope>
</reference>
<evidence type="ECO:0000259" key="1">
    <source>
        <dbReference type="SMART" id="SM00943"/>
    </source>
</evidence>
<dbReference type="GO" id="GO:0016817">
    <property type="term" value="F:hydrolase activity, acting on acid anhydrides"/>
    <property type="evidence" value="ECO:0007669"/>
    <property type="project" value="InterPro"/>
</dbReference>
<keyword evidence="3" id="KW-1185">Reference proteome</keyword>
<dbReference type="SMART" id="SM00943">
    <property type="entry name" value="Prim-Pol"/>
    <property type="match status" value="1"/>
</dbReference>
<dbReference type="InterPro" id="IPR015330">
    <property type="entry name" value="DNA_primase/pol_bifunc_N"/>
</dbReference>
<dbReference type="CDD" id="cd04859">
    <property type="entry name" value="Prim_Pol"/>
    <property type="match status" value="1"/>
</dbReference>
<dbReference type="InterPro" id="IPR014819">
    <property type="entry name" value="PriCT_2"/>
</dbReference>
<name>A0A291AXA0_9CAUD</name>
<evidence type="ECO:0000313" key="2">
    <source>
        <dbReference type="EMBL" id="ATE85649.1"/>
    </source>
</evidence>
<accession>A0A291AXA0</accession>
<protein>
    <submittedName>
        <fullName evidence="2">DNA primase/polymerase</fullName>
    </submittedName>
</protein>
<sequence length="777" mass="86492">MMIGYEDYRKCGFPIIGIHAMDIDRNCTCGDPECNAAGKHPVMSNWQLGVIWADDQIENMAEYGQLQSFGVLVNGYLVVDIDPRNGGNDGYESLCDALDVELADEAGFTVKTGGGGRHIYYKLPEGIKLRSHDRRFKGIDFKSSGFVVGCGSFHKSGNFYEAEHGSPSEITECPSELIELLSRPERTEDEVFTLDSKNYSIAEMEDMLKYIKDGDEYDPWLHVGMAIHEATEGNGFELWDRWSSQFSKYRAEEMDAKWHSFGKDGVSEKITEATLVYLAQEGGWVRQVTFEATPEEIEKLESFEREMAMGVGECPVEYKSVDVRYPPGFVGRLTAWINKNCAEKRENIAALAALHAASMICGASSDIYLTNRKALPNLFAVGIAGSGSGKGDVLAALQKIIDCSGLSKTVAGKIRSERAIYEGLCANQMFNIIMDEIGIKLGSVVGQKVSEYNMATAGAIMEAYTSEVLYCDQRVTEDFIKSFEKRKAMLLMAIEENEIQADPVDIKCQFDDVINRIDGAIRNPFFSIFGVSTDDQFKRLITEENIKSGLMGRAMIMQELQEIADENENVNYCDLPMDMQLTIKTIINGGTAGHKNWTDSIISQKERRIIKATPEVSQLAKEFFSWIKTVARKHVENGTGYHPLINRCAVKVAKIAGILACDTGVITMEHLRYAVALTIKSTSDLMMRADSIAGAKSKAMEERIEGIFSMVKEYVKRGMTKTAMVRGVAKEGGYKRADVERCVEKLLSDGIICIDENAKRTSHNVIIYKLTNDEVEI</sequence>